<protein>
    <recommendedName>
        <fullName evidence="1">DUF4124 domain-containing protein</fullName>
    </recommendedName>
</protein>
<accession>A0ABP8PS05</accession>
<reference evidence="3" key="1">
    <citation type="journal article" date="2019" name="Int. J. Syst. Evol. Microbiol.">
        <title>The Global Catalogue of Microorganisms (GCM) 10K type strain sequencing project: providing services to taxonomists for standard genome sequencing and annotation.</title>
        <authorList>
            <consortium name="The Broad Institute Genomics Platform"/>
            <consortium name="The Broad Institute Genome Sequencing Center for Infectious Disease"/>
            <person name="Wu L."/>
            <person name="Ma J."/>
        </authorList>
    </citation>
    <scope>NUCLEOTIDE SEQUENCE [LARGE SCALE GENOMIC DNA]</scope>
    <source>
        <strain evidence="3">JCM 32226</strain>
    </source>
</reference>
<sequence length="151" mass="17144">MALRWFILLGALLPMLSQAVDVYRWRDAQGQLHYAQMLPANLPEGTPFDKVNLAITPPPLPPTPSAPERLNQTLQAQAPAAGLECTPAQRDARQYELKRAADLLELGQRQCQLRYPGGMQSLPMDFQRCLNSRRYLWQQNRTGILQRYPCA</sequence>
<organism evidence="2 3">
    <name type="scientific">Pseudaeromonas paramecii</name>
    <dbReference type="NCBI Taxonomy" id="2138166"/>
    <lineage>
        <taxon>Bacteria</taxon>
        <taxon>Pseudomonadati</taxon>
        <taxon>Pseudomonadota</taxon>
        <taxon>Gammaproteobacteria</taxon>
        <taxon>Aeromonadales</taxon>
        <taxon>Aeromonadaceae</taxon>
        <taxon>Pseudaeromonas</taxon>
    </lineage>
</organism>
<name>A0ABP8PS05_9GAMM</name>
<comment type="caution">
    <text evidence="2">The sequence shown here is derived from an EMBL/GenBank/DDBJ whole genome shotgun (WGS) entry which is preliminary data.</text>
</comment>
<evidence type="ECO:0000259" key="1">
    <source>
        <dbReference type="Pfam" id="PF13511"/>
    </source>
</evidence>
<dbReference type="Proteomes" id="UP001501321">
    <property type="component" value="Unassembled WGS sequence"/>
</dbReference>
<evidence type="ECO:0000313" key="2">
    <source>
        <dbReference type="EMBL" id="GAA4492249.1"/>
    </source>
</evidence>
<dbReference type="Pfam" id="PF13511">
    <property type="entry name" value="DUF4124"/>
    <property type="match status" value="1"/>
</dbReference>
<keyword evidence="3" id="KW-1185">Reference proteome</keyword>
<evidence type="ECO:0000313" key="3">
    <source>
        <dbReference type="Proteomes" id="UP001501321"/>
    </source>
</evidence>
<proteinExistence type="predicted"/>
<dbReference type="InterPro" id="IPR025392">
    <property type="entry name" value="DUF4124"/>
</dbReference>
<gene>
    <name evidence="2" type="ORF">GCM10023095_00370</name>
</gene>
<dbReference type="EMBL" id="BAABFC010000001">
    <property type="protein sequence ID" value="GAA4492249.1"/>
    <property type="molecule type" value="Genomic_DNA"/>
</dbReference>
<feature type="domain" description="DUF4124" evidence="1">
    <location>
        <begin position="11"/>
        <end position="66"/>
    </location>
</feature>